<comment type="caution">
    <text evidence="10">The sequence shown here is derived from an EMBL/GenBank/DDBJ whole genome shotgun (WGS) entry which is preliminary data.</text>
</comment>
<dbReference type="GO" id="GO:0004379">
    <property type="term" value="F:glycylpeptide N-tetradecanoyltransferase activity"/>
    <property type="evidence" value="ECO:0007669"/>
    <property type="project" value="UniProtKB-EC"/>
</dbReference>
<feature type="region of interest" description="Disordered" evidence="7">
    <location>
        <begin position="1"/>
        <end position="90"/>
    </location>
</feature>
<evidence type="ECO:0000313" key="11">
    <source>
        <dbReference type="EMBL" id="CAF4294366.1"/>
    </source>
</evidence>
<evidence type="ECO:0000256" key="5">
    <source>
        <dbReference type="RuleBase" id="RU000586"/>
    </source>
</evidence>
<dbReference type="PROSITE" id="PS00976">
    <property type="entry name" value="NMT_2"/>
    <property type="match status" value="1"/>
</dbReference>
<dbReference type="Pfam" id="PF01233">
    <property type="entry name" value="NMT"/>
    <property type="match status" value="1"/>
</dbReference>
<comment type="catalytic activity">
    <reaction evidence="5">
        <text>N-terminal glycyl-[protein] + tetradecanoyl-CoA = N-tetradecanoylglycyl-[protein] + CoA + H(+)</text>
        <dbReference type="Rhea" id="RHEA:15521"/>
        <dbReference type="Rhea" id="RHEA-COMP:12666"/>
        <dbReference type="Rhea" id="RHEA-COMP:12667"/>
        <dbReference type="ChEBI" id="CHEBI:15378"/>
        <dbReference type="ChEBI" id="CHEBI:57287"/>
        <dbReference type="ChEBI" id="CHEBI:57385"/>
        <dbReference type="ChEBI" id="CHEBI:64723"/>
        <dbReference type="ChEBI" id="CHEBI:133050"/>
        <dbReference type="EC" id="2.3.1.97"/>
    </reaction>
</comment>
<evidence type="ECO:0000259" key="8">
    <source>
        <dbReference type="Pfam" id="PF01233"/>
    </source>
</evidence>
<dbReference type="PANTHER" id="PTHR11377:SF5">
    <property type="entry name" value="GLYCYLPEPTIDE N-TETRADECANOYLTRANSFERASE"/>
    <property type="match status" value="1"/>
</dbReference>
<evidence type="ECO:0000256" key="2">
    <source>
        <dbReference type="ARBA" id="ARBA00012923"/>
    </source>
</evidence>
<dbReference type="InterPro" id="IPR016181">
    <property type="entry name" value="Acyl_CoA_acyltransferase"/>
</dbReference>
<dbReference type="PIRSF" id="PIRSF015892">
    <property type="entry name" value="N-myristl_transf"/>
    <property type="match status" value="1"/>
</dbReference>
<organism evidence="10 12">
    <name type="scientific">Didymodactylos carnosus</name>
    <dbReference type="NCBI Taxonomy" id="1234261"/>
    <lineage>
        <taxon>Eukaryota</taxon>
        <taxon>Metazoa</taxon>
        <taxon>Spiralia</taxon>
        <taxon>Gnathifera</taxon>
        <taxon>Rotifera</taxon>
        <taxon>Eurotatoria</taxon>
        <taxon>Bdelloidea</taxon>
        <taxon>Philodinida</taxon>
        <taxon>Philodinidae</taxon>
        <taxon>Didymodactylos</taxon>
    </lineage>
</organism>
<dbReference type="EMBL" id="CAJOBC010082927">
    <property type="protein sequence ID" value="CAF4294366.1"/>
    <property type="molecule type" value="Genomic_DNA"/>
</dbReference>
<evidence type="ECO:0000313" key="10">
    <source>
        <dbReference type="EMBL" id="CAF1400394.1"/>
    </source>
</evidence>
<dbReference type="InterPro" id="IPR022678">
    <property type="entry name" value="NMT_CS"/>
</dbReference>
<feature type="compositionally biased region" description="Low complexity" evidence="7">
    <location>
        <begin position="33"/>
        <end position="43"/>
    </location>
</feature>
<dbReference type="OrthoDB" id="60315at2759"/>
<keyword evidence="12" id="KW-1185">Reference proteome</keyword>
<proteinExistence type="inferred from homology"/>
<dbReference type="PANTHER" id="PTHR11377">
    <property type="entry name" value="N-MYRISTOYL TRANSFERASE"/>
    <property type="match status" value="1"/>
</dbReference>
<feature type="domain" description="Glycylpeptide N-tetradecanoyltransferase N-terminal" evidence="8">
    <location>
        <begin position="141"/>
        <end position="300"/>
    </location>
</feature>
<keyword evidence="4 5" id="KW-0012">Acyltransferase</keyword>
<dbReference type="InterPro" id="IPR022676">
    <property type="entry name" value="NMT_N"/>
</dbReference>
<dbReference type="FunFam" id="3.40.630.30:FF:000042">
    <property type="entry name" value="Glycylpeptide N-tetradecanoyltransferase"/>
    <property type="match status" value="1"/>
</dbReference>
<evidence type="ECO:0000259" key="9">
    <source>
        <dbReference type="Pfam" id="PF02799"/>
    </source>
</evidence>
<evidence type="ECO:0000256" key="3">
    <source>
        <dbReference type="ARBA" id="ARBA00022679"/>
    </source>
</evidence>
<dbReference type="Gene3D" id="3.40.630.170">
    <property type="match status" value="1"/>
</dbReference>
<dbReference type="SUPFAM" id="SSF55729">
    <property type="entry name" value="Acyl-CoA N-acyltransferases (Nat)"/>
    <property type="match status" value="2"/>
</dbReference>
<dbReference type="EMBL" id="CAJNOQ010017506">
    <property type="protein sequence ID" value="CAF1400394.1"/>
    <property type="molecule type" value="Genomic_DNA"/>
</dbReference>
<sequence length="503" mass="57641">INTNWSMTDQSSEKETTVTVDSETKSTDNGVPSTTTTTAISTESKTKKKKDKSGIATVKTSATADNDIATASGGSLSLTANNKTDNEATSQTMKSLLKMSLAERAHSAPKSDEELSKQEWKFWQTQPVPRLGSKIQDNNGPVEENKPQSEIRQEPYKLPDGFVWEDIDILNDNQLHELYVLLNENYVEDDDNMFRFDYSMPFLRWALCAPGWIREWHVAVRVIKSRKMVGFISAVPIKMHVYDKEVPMVEINFLCVHKKLRLKRMAPVLIKEITRRVNFQGIFQAAYTAGVILPGLVAKCRYWHRSLNVKKLLAVEFSHLARNMTLQRTQKLYRLPEATQIKGFREMRDEDIPQAWTLLTQYLKKFDLAPIFAKHEFEYLCSNRPNIVSSYVVENDGEVTDFISYYHLSSTIMNHPQYKTLNAGYLYYHATSKTPLIDLVTDCLVTAHMNEFDVFNALDLMDNKEFLEKLKFGVGDGNLQYYIYNWKCPQMSAEKASVALLLQ</sequence>
<dbReference type="Pfam" id="PF02799">
    <property type="entry name" value="NMT_C"/>
    <property type="match status" value="1"/>
</dbReference>
<keyword evidence="3 5" id="KW-0808">Transferase</keyword>
<feature type="compositionally biased region" description="Polar residues" evidence="7">
    <location>
        <begin position="72"/>
        <end position="90"/>
    </location>
</feature>
<dbReference type="PROSITE" id="PS00975">
    <property type="entry name" value="NMT_1"/>
    <property type="match status" value="1"/>
</dbReference>
<dbReference type="EC" id="2.3.1.97" evidence="2 5"/>
<feature type="region of interest" description="Disordered" evidence="7">
    <location>
        <begin position="131"/>
        <end position="151"/>
    </location>
</feature>
<feature type="compositionally biased region" description="Basic and acidic residues" evidence="7">
    <location>
        <begin position="11"/>
        <end position="26"/>
    </location>
</feature>
<evidence type="ECO:0000256" key="4">
    <source>
        <dbReference type="ARBA" id="ARBA00023315"/>
    </source>
</evidence>
<evidence type="ECO:0000256" key="6">
    <source>
        <dbReference type="RuleBase" id="RU004178"/>
    </source>
</evidence>
<comment type="similarity">
    <text evidence="1 6">Belongs to the NMT family.</text>
</comment>
<dbReference type="AlphaFoldDB" id="A0A815L137"/>
<protein>
    <recommendedName>
        <fullName evidence="2 5">Glycylpeptide N-tetradecanoyltransferase</fullName>
        <ecNumber evidence="2 5">2.3.1.97</ecNumber>
    </recommendedName>
</protein>
<dbReference type="InterPro" id="IPR000903">
    <property type="entry name" value="NMT"/>
</dbReference>
<dbReference type="Proteomes" id="UP000663829">
    <property type="component" value="Unassembled WGS sequence"/>
</dbReference>
<evidence type="ECO:0000256" key="1">
    <source>
        <dbReference type="ARBA" id="ARBA00009469"/>
    </source>
</evidence>
<dbReference type="GO" id="GO:0005737">
    <property type="term" value="C:cytoplasm"/>
    <property type="evidence" value="ECO:0007669"/>
    <property type="project" value="TreeGrafter"/>
</dbReference>
<evidence type="ECO:0000313" key="12">
    <source>
        <dbReference type="Proteomes" id="UP000663829"/>
    </source>
</evidence>
<feature type="non-terminal residue" evidence="10">
    <location>
        <position position="1"/>
    </location>
</feature>
<comment type="function">
    <text evidence="5">Adds a myristoyl group to the N-terminal glycine residue of certain cellular proteins.</text>
</comment>
<accession>A0A815L137</accession>
<feature type="domain" description="Glycylpeptide N-tetradecanoyltransferase C-terminal" evidence="9">
    <location>
        <begin position="315"/>
        <end position="493"/>
    </location>
</feature>
<dbReference type="InterPro" id="IPR022677">
    <property type="entry name" value="NMT_C"/>
</dbReference>
<gene>
    <name evidence="10" type="ORF">GPM918_LOCUS33237</name>
    <name evidence="11" type="ORF">SRO942_LOCUS33920</name>
</gene>
<reference evidence="10" key="1">
    <citation type="submission" date="2021-02" db="EMBL/GenBank/DDBJ databases">
        <authorList>
            <person name="Nowell W R."/>
        </authorList>
    </citation>
    <scope>NUCLEOTIDE SEQUENCE</scope>
</reference>
<dbReference type="FunFam" id="3.40.630.170:FF:000001">
    <property type="entry name" value="Glycylpeptide N-tetradecanoyltransferase"/>
    <property type="match status" value="1"/>
</dbReference>
<evidence type="ECO:0000256" key="7">
    <source>
        <dbReference type="SAM" id="MobiDB-lite"/>
    </source>
</evidence>
<name>A0A815L137_9BILA</name>
<dbReference type="Proteomes" id="UP000681722">
    <property type="component" value="Unassembled WGS sequence"/>
</dbReference>
<feature type="compositionally biased region" description="Polar residues" evidence="7">
    <location>
        <begin position="1"/>
        <end position="10"/>
    </location>
</feature>